<dbReference type="AlphaFoldDB" id="A0AAT9GIQ0"/>
<dbReference type="Gene3D" id="3.30.2350.10">
    <property type="entry name" value="Pseudouridine synthase"/>
    <property type="match status" value="1"/>
</dbReference>
<feature type="active site" evidence="3">
    <location>
        <position position="52"/>
    </location>
</feature>
<dbReference type="NCBIfam" id="TIGR00005">
    <property type="entry name" value="rluA_subfam"/>
    <property type="match status" value="1"/>
</dbReference>
<evidence type="ECO:0000256" key="2">
    <source>
        <dbReference type="ARBA" id="ARBA00023235"/>
    </source>
</evidence>
<comment type="function">
    <text evidence="4">Responsible for synthesis of pseudouridine from uracil.</text>
</comment>
<comment type="catalytic activity">
    <reaction evidence="4">
        <text>a uridine in RNA = a pseudouridine in RNA</text>
        <dbReference type="Rhea" id="RHEA:48348"/>
        <dbReference type="Rhea" id="RHEA-COMP:12068"/>
        <dbReference type="Rhea" id="RHEA-COMP:12069"/>
        <dbReference type="ChEBI" id="CHEBI:65314"/>
        <dbReference type="ChEBI" id="CHEBI:65315"/>
    </reaction>
</comment>
<dbReference type="GO" id="GO:0003723">
    <property type="term" value="F:RNA binding"/>
    <property type="evidence" value="ECO:0007669"/>
    <property type="project" value="InterPro"/>
</dbReference>
<reference evidence="6" key="1">
    <citation type="submission" date="2024-02" db="EMBL/GenBank/DDBJ databases">
        <title>Sediminibacterium planktonica sp. nov. and Sediminibacterium longus sp. nov., isolated from surface lake and river water.</title>
        <authorList>
            <person name="Watanabe K."/>
            <person name="Takemine S."/>
            <person name="Ishii Y."/>
            <person name="Ogata Y."/>
            <person name="Shindo C."/>
            <person name="Suda W."/>
        </authorList>
    </citation>
    <scope>NUCLEOTIDE SEQUENCE</scope>
    <source>
        <strain evidence="6">KACHI17</strain>
    </source>
</reference>
<keyword evidence="2 4" id="KW-0413">Isomerase</keyword>
<dbReference type="InterPro" id="IPR006224">
    <property type="entry name" value="PsdUridine_synth_RluA-like_CS"/>
</dbReference>
<dbReference type="InterPro" id="IPR050188">
    <property type="entry name" value="RluA_PseudoU_synthase"/>
</dbReference>
<dbReference type="Pfam" id="PF00849">
    <property type="entry name" value="PseudoU_synth_2"/>
    <property type="match status" value="1"/>
</dbReference>
<dbReference type="InterPro" id="IPR006225">
    <property type="entry name" value="PsdUridine_synth_RluC/D"/>
</dbReference>
<proteinExistence type="inferred from homology"/>
<sequence>MRPNIIFENNYFIAVNKPSGLLSIPDRLGQELSLKELLKNHYGEIYTVHRLDKDTSGIIVFAKDEETHKQLSQLFEGREVEKFYLGLVHGKLINESGSIDAAIMEHPGKNGKMITHVKGKTSLTDYQVLESFRLYSWLQFQIHTGRTHQIRVHMQHIGHPIVCDELYGDPSPILLSSLKKKFKLSKDAEQERPLMSRLALHSYKLSFSLNGEKFTLEAELPKDLKAMLSQLRKLG</sequence>
<feature type="domain" description="Pseudouridine synthase RsuA/RluA-like" evidence="5">
    <location>
        <begin position="11"/>
        <end position="156"/>
    </location>
</feature>
<gene>
    <name evidence="6" type="ORF">KACHI17_13390</name>
</gene>
<dbReference type="GO" id="GO:0000455">
    <property type="term" value="P:enzyme-directed rRNA pseudouridine synthesis"/>
    <property type="evidence" value="ECO:0007669"/>
    <property type="project" value="TreeGrafter"/>
</dbReference>
<dbReference type="EMBL" id="AP029612">
    <property type="protein sequence ID" value="BFG70458.1"/>
    <property type="molecule type" value="Genomic_DNA"/>
</dbReference>
<evidence type="ECO:0000259" key="5">
    <source>
        <dbReference type="Pfam" id="PF00849"/>
    </source>
</evidence>
<dbReference type="GO" id="GO:0140098">
    <property type="term" value="F:catalytic activity, acting on RNA"/>
    <property type="evidence" value="ECO:0007669"/>
    <property type="project" value="UniProtKB-ARBA"/>
</dbReference>
<protein>
    <recommendedName>
        <fullName evidence="4">Pseudouridine synthase</fullName>
        <ecNumber evidence="4">5.4.99.-</ecNumber>
    </recommendedName>
</protein>
<dbReference type="EC" id="5.4.99.-" evidence="4"/>
<organism evidence="6">
    <name type="scientific">Sediminibacterium sp. KACHI17</name>
    <dbReference type="NCBI Taxonomy" id="1751071"/>
    <lineage>
        <taxon>Bacteria</taxon>
        <taxon>Pseudomonadati</taxon>
        <taxon>Bacteroidota</taxon>
        <taxon>Chitinophagia</taxon>
        <taxon>Chitinophagales</taxon>
        <taxon>Chitinophagaceae</taxon>
        <taxon>Sediminibacterium</taxon>
    </lineage>
</organism>
<dbReference type="RefSeq" id="WP_353550737.1">
    <property type="nucleotide sequence ID" value="NZ_AP029612.1"/>
</dbReference>
<evidence type="ECO:0000313" key="6">
    <source>
        <dbReference type="EMBL" id="BFG70458.1"/>
    </source>
</evidence>
<evidence type="ECO:0000256" key="1">
    <source>
        <dbReference type="ARBA" id="ARBA00010876"/>
    </source>
</evidence>
<dbReference type="GO" id="GO:0009982">
    <property type="term" value="F:pseudouridine synthase activity"/>
    <property type="evidence" value="ECO:0007669"/>
    <property type="project" value="InterPro"/>
</dbReference>
<dbReference type="PANTHER" id="PTHR21600">
    <property type="entry name" value="MITOCHONDRIAL RNA PSEUDOURIDINE SYNTHASE"/>
    <property type="match status" value="1"/>
</dbReference>
<dbReference type="SUPFAM" id="SSF55120">
    <property type="entry name" value="Pseudouridine synthase"/>
    <property type="match status" value="1"/>
</dbReference>
<dbReference type="PANTHER" id="PTHR21600:SF44">
    <property type="entry name" value="RIBOSOMAL LARGE SUBUNIT PSEUDOURIDINE SYNTHASE D"/>
    <property type="match status" value="1"/>
</dbReference>
<evidence type="ECO:0000256" key="4">
    <source>
        <dbReference type="RuleBase" id="RU362028"/>
    </source>
</evidence>
<dbReference type="InterPro" id="IPR020103">
    <property type="entry name" value="PsdUridine_synth_cat_dom_sf"/>
</dbReference>
<accession>A0AAT9GIQ0</accession>
<name>A0AAT9GIQ0_9BACT</name>
<comment type="similarity">
    <text evidence="1 4">Belongs to the pseudouridine synthase RluA family.</text>
</comment>
<dbReference type="InterPro" id="IPR006145">
    <property type="entry name" value="PsdUridine_synth_RsuA/RluA"/>
</dbReference>
<dbReference type="CDD" id="cd02869">
    <property type="entry name" value="PseudoU_synth_RluA_like"/>
    <property type="match status" value="1"/>
</dbReference>
<evidence type="ECO:0000256" key="3">
    <source>
        <dbReference type="PIRSR" id="PIRSR606225-1"/>
    </source>
</evidence>
<dbReference type="PROSITE" id="PS01129">
    <property type="entry name" value="PSI_RLU"/>
    <property type="match status" value="1"/>
</dbReference>